<protein>
    <submittedName>
        <fullName evidence="1">Uncharacterized protein</fullName>
    </submittedName>
</protein>
<name>A0ACC8EPW3_9PEZI</name>
<keyword evidence="2" id="KW-1185">Reference proteome</keyword>
<sequence>MSQQALFVEAIGHPVVLGTWPIPEPRENEILVKVISVGWPLHWRQSALHPRQRHRRHRHARRNSRLALPASDHVFSQTGAGFLDRGGLQQYALVDADLAARIPDSLTDDAVATFPTNAMAAFVALFHASGCGVPPPYAPPAERDAFRAERHAVVVLGAGANCRRMGV</sequence>
<organism evidence="1 2">
    <name type="scientific">Cenococcum geophilum 1.58</name>
    <dbReference type="NCBI Taxonomy" id="794803"/>
    <lineage>
        <taxon>Eukaryota</taxon>
        <taxon>Fungi</taxon>
        <taxon>Dikarya</taxon>
        <taxon>Ascomycota</taxon>
        <taxon>Pezizomycotina</taxon>
        <taxon>Dothideomycetes</taxon>
        <taxon>Pleosporomycetidae</taxon>
        <taxon>Gloniales</taxon>
        <taxon>Gloniaceae</taxon>
        <taxon>Cenococcum</taxon>
    </lineage>
</organism>
<evidence type="ECO:0000313" key="2">
    <source>
        <dbReference type="Proteomes" id="UP000250078"/>
    </source>
</evidence>
<evidence type="ECO:0000313" key="1">
    <source>
        <dbReference type="EMBL" id="OCK88421.1"/>
    </source>
</evidence>
<dbReference type="EMBL" id="KV748243">
    <property type="protein sequence ID" value="OCK88421.1"/>
    <property type="molecule type" value="Genomic_DNA"/>
</dbReference>
<dbReference type="Proteomes" id="UP000250078">
    <property type="component" value="Unassembled WGS sequence"/>
</dbReference>
<accession>A0ACC8EPW3</accession>
<reference evidence="1 2" key="1">
    <citation type="journal article" date="2016" name="Nat. Commun.">
        <title>Ectomycorrhizal ecology is imprinted in the genome of the dominant symbiotic fungus Cenococcum geophilum.</title>
        <authorList>
            <consortium name="DOE Joint Genome Institute"/>
            <person name="Peter M."/>
            <person name="Kohler A."/>
            <person name="Ohm R.A."/>
            <person name="Kuo A."/>
            <person name="Krutzmann J."/>
            <person name="Morin E."/>
            <person name="Arend M."/>
            <person name="Barry K.W."/>
            <person name="Binder M."/>
            <person name="Choi C."/>
            <person name="Clum A."/>
            <person name="Copeland A."/>
            <person name="Grisel N."/>
            <person name="Haridas S."/>
            <person name="Kipfer T."/>
            <person name="LaButti K."/>
            <person name="Lindquist E."/>
            <person name="Lipzen A."/>
            <person name="Maire R."/>
            <person name="Meier B."/>
            <person name="Mihaltcheva S."/>
            <person name="Molinier V."/>
            <person name="Murat C."/>
            <person name="Poggeler S."/>
            <person name="Quandt C.A."/>
            <person name="Sperisen C."/>
            <person name="Tritt A."/>
            <person name="Tisserant E."/>
            <person name="Crous P.W."/>
            <person name="Henrissat B."/>
            <person name="Nehls U."/>
            <person name="Egli S."/>
            <person name="Spatafora J.W."/>
            <person name="Grigoriev I.V."/>
            <person name="Martin F.M."/>
        </authorList>
    </citation>
    <scope>NUCLEOTIDE SEQUENCE [LARGE SCALE GENOMIC DNA]</scope>
    <source>
        <strain evidence="1 2">1.58</strain>
    </source>
</reference>
<gene>
    <name evidence="1" type="ORF">K441DRAFT_700581</name>
</gene>
<proteinExistence type="predicted"/>